<dbReference type="InterPro" id="IPR058060">
    <property type="entry name" value="HYC_CC_PP"/>
</dbReference>
<proteinExistence type="predicted"/>
<protein>
    <submittedName>
        <fullName evidence="2">Uncharacterized protein</fullName>
    </submittedName>
</protein>
<gene>
    <name evidence="2" type="ORF">GO495_17425</name>
</gene>
<evidence type="ECO:0000256" key="1">
    <source>
        <dbReference type="SAM" id="Phobius"/>
    </source>
</evidence>
<feature type="transmembrane region" description="Helical" evidence="1">
    <location>
        <begin position="51"/>
        <end position="71"/>
    </location>
</feature>
<evidence type="ECO:0000313" key="2">
    <source>
        <dbReference type="EMBL" id="MVT42377.1"/>
    </source>
</evidence>
<dbReference type="EMBL" id="WRXO01000004">
    <property type="protein sequence ID" value="MVT42377.1"/>
    <property type="molecule type" value="Genomic_DNA"/>
</dbReference>
<keyword evidence="1" id="KW-0812">Transmembrane</keyword>
<dbReference type="Proteomes" id="UP000468388">
    <property type="component" value="Unassembled WGS sequence"/>
</dbReference>
<dbReference type="InterPro" id="IPR058512">
    <property type="entry name" value="DUF8199"/>
</dbReference>
<sequence length="174" mass="20241">MQLDNQDDSILHKIEKIRQRYHQMVLKKYNYIKQCLRKYIIFMPGMKKASAILLLIIYTTAACGVSIKQFYCCGKLKSVSFAFKEDKKENCHKDREKSGCCENKYHILKVKDNHITTDNVLNPTKYFTDLHIFPSSYQSPVLTVFQQINPANPGNAPPLHYGVPVYILNCIYRI</sequence>
<dbReference type="Pfam" id="PF26622">
    <property type="entry name" value="DUF8199"/>
    <property type="match status" value="1"/>
</dbReference>
<name>A0A6N8JAV2_9BACT</name>
<organism evidence="2 3">
    <name type="scientific">Chitinophaga oryziterrae</name>
    <dbReference type="NCBI Taxonomy" id="1031224"/>
    <lineage>
        <taxon>Bacteria</taxon>
        <taxon>Pseudomonadati</taxon>
        <taxon>Bacteroidota</taxon>
        <taxon>Chitinophagia</taxon>
        <taxon>Chitinophagales</taxon>
        <taxon>Chitinophagaceae</taxon>
        <taxon>Chitinophaga</taxon>
    </lineage>
</organism>
<comment type="caution">
    <text evidence="2">The sequence shown here is derived from an EMBL/GenBank/DDBJ whole genome shotgun (WGS) entry which is preliminary data.</text>
</comment>
<evidence type="ECO:0000313" key="3">
    <source>
        <dbReference type="Proteomes" id="UP000468388"/>
    </source>
</evidence>
<dbReference type="OrthoDB" id="676308at2"/>
<dbReference type="NCBIfam" id="NF047658">
    <property type="entry name" value="HYC_CC_PP"/>
    <property type="match status" value="1"/>
</dbReference>
<keyword evidence="3" id="KW-1185">Reference proteome</keyword>
<keyword evidence="1" id="KW-1133">Transmembrane helix</keyword>
<accession>A0A6N8JAV2</accession>
<reference evidence="2 3" key="1">
    <citation type="submission" date="2019-12" db="EMBL/GenBank/DDBJ databases">
        <title>The draft genomic sequence of strain Chitinophaga oryziterrae JCM 16595.</title>
        <authorList>
            <person name="Zhang X."/>
        </authorList>
    </citation>
    <scope>NUCLEOTIDE SEQUENCE [LARGE SCALE GENOMIC DNA]</scope>
    <source>
        <strain evidence="2 3">JCM 16595</strain>
    </source>
</reference>
<keyword evidence="1" id="KW-0472">Membrane</keyword>
<dbReference type="RefSeq" id="WP_157300997.1">
    <property type="nucleotide sequence ID" value="NZ_BAAAZB010000005.1"/>
</dbReference>
<dbReference type="AlphaFoldDB" id="A0A6N8JAV2"/>